<name>A0A7V7NUY4_9VIBR</name>
<proteinExistence type="predicted"/>
<reference evidence="1 2" key="1">
    <citation type="submission" date="2019-09" db="EMBL/GenBank/DDBJ databases">
        <title>Draft genome sequences of 48 bacterial type strains from the CCUG.</title>
        <authorList>
            <person name="Tunovic T."/>
            <person name="Pineiro-Iglesias B."/>
            <person name="Unosson C."/>
            <person name="Inganas E."/>
            <person name="Ohlen M."/>
            <person name="Cardew S."/>
            <person name="Jensie-Markopoulos S."/>
            <person name="Salva-Serra F."/>
            <person name="Jaen-Luchoro D."/>
            <person name="Karlsson R."/>
            <person name="Svensson-Stadler L."/>
            <person name="Chun J."/>
            <person name="Moore E."/>
        </authorList>
    </citation>
    <scope>NUCLEOTIDE SEQUENCE [LARGE SCALE GENOMIC DNA]</scope>
    <source>
        <strain evidence="1 2">CCUG 48643</strain>
    </source>
</reference>
<protein>
    <submittedName>
        <fullName evidence="1">DUF1566 domain-containing protein</fullName>
    </submittedName>
</protein>
<comment type="caution">
    <text evidence="1">The sequence shown here is derived from an EMBL/GenBank/DDBJ whole genome shotgun (WGS) entry which is preliminary data.</text>
</comment>
<dbReference type="EMBL" id="VZPX01000015">
    <property type="protein sequence ID" value="KAB0480335.1"/>
    <property type="molecule type" value="Genomic_DNA"/>
</dbReference>
<dbReference type="Proteomes" id="UP000423756">
    <property type="component" value="Unassembled WGS sequence"/>
</dbReference>
<organism evidence="1 2">
    <name type="scientific">Vibrio chagasii</name>
    <dbReference type="NCBI Taxonomy" id="170679"/>
    <lineage>
        <taxon>Bacteria</taxon>
        <taxon>Pseudomonadati</taxon>
        <taxon>Pseudomonadota</taxon>
        <taxon>Gammaproteobacteria</taxon>
        <taxon>Vibrionales</taxon>
        <taxon>Vibrionaceae</taxon>
        <taxon>Vibrio</taxon>
    </lineage>
</organism>
<dbReference type="GeneID" id="77343930"/>
<evidence type="ECO:0000313" key="1">
    <source>
        <dbReference type="EMBL" id="KAB0480335.1"/>
    </source>
</evidence>
<dbReference type="SUPFAM" id="SSF110296">
    <property type="entry name" value="Oligoxyloglucan reducing end-specific cellobiohydrolase"/>
    <property type="match status" value="1"/>
</dbReference>
<dbReference type="RefSeq" id="WP_137407152.1">
    <property type="nucleotide sequence ID" value="NZ_AP025466.1"/>
</dbReference>
<sequence length="1546" mass="172377">MSTMLMACGGAGSDEKQAQSFVEADAEKLSGVALDGYLHKAKVCLDKNHNAMCDSADGDVSTTDSNGYFELNLYDESSEQTLLVEAIANQTIDMDMPNQTIDLTFTLEIPKTHSAVVSPVTSLIASVAQSSGISFDMAAQLIAQELGVEKQLVISDYASSNSSNSEELHMLARGLTRVIQEAQKASIEAGIDQINARKGAMYKLASLDLIALKARTDLLSHGAPGTNNTLKKLGEAFKDQLTISQSDISSGAILIAPPAPKHIEVDDVSDTFNWQFVRGFNQNSDYEYSLDSGNTWATVTRKPIHVGSQALKEGAVQVRVAASKTRNTPAGNIAVSNEAYTLKTEPAAPYKIYVDDAKNRFDWDFVDSFNAPSLYEYSLDNGTNWIRATEKPQNIADLDIPIGHLQVRVAENSTLGHLAGSIRAATAPMTVTPPKPEQPTLDFANDNSNLINWFWVDGYEAPSFYEIKLGLDKDWQDVTGVPFILENASYPEGTISIRVKSNSSNARPTGYELTIDSAFTHSDSQPVAPTNPMVDDTQDTFQWQPVETFEEVGSYEYSLDRGLHFNAVTGNPQLVDNKAFASGQVCVRVKENAIKQHPPGELLCSDKPYTFKPDAPQNLVVNNIDNTLEWSIVEPYNPTDYEVSLDSGATWTKVVTMPFHVGNEARSATDVQLRVARSVSHARASGEIASPTEDFTKVFDIPVPKGVGARIINPEFKANANLTNGYDWDYWQKVTIGGQEISFELPQHYEYTNDQGKTWHPVVSKPQFIGTEAYDKDKVAIRLKENAKETVKNPASEPLWATTDKTGEFYAITFVPMQDLNTSAKFKETAYGPGYKWDSFNCIAEYDNEGKGEPIFWATIQAYKKISDVSSTVRGLNNCGINDWKLPTMDQAIELSKQSRANLPNNLDSYLIENGSKSAWANDNGSYVIVKNGEVYSTSSAYVYTTWTLLTTQGLLNLINNETVTIDNTPKTINELLNEQKNGVDGVLDEAKTFLTNWFSKNQTDKSYALLEFAANEKLETLSGLTEKWKSGSDLFNSKIAKYELQIKIAQQRGNTHDTQKLEDALNHFIAKTYELEQNTKTLATLIEGAEFAQKLAKIQQKNATVDVKVGSLRTSKNKGEAKATHEASLALNQALYLLAQEREQAESFIESLNKHIRNSDDETLKALYRNLIDQMEKLKSLDLTIFEGEANNGLKNSGYKVPEAEVLFDNERFAKLDKFGHYLDKTTTYAQGWRCVEDTRIPGKRRVWTLLKDGLPQGEDKLFYDASASGLPSILGSGGLLETTNADEGMCGFKDWSVPSLTQLWSLKSKPVKPESEYLTLNIEVFPHHLALNPEYDMRTDDGTVFYYWSKDQKDNANMHIAHFKAINKNQETSFASTDSTSQKITLARLVREEKVALKDYEYLDAMGKVVPNRNDAICVKDSISGLVWQIFQYVDIDKDELKKYRYKTYQQIQQEINVWNDNQKCGLKDWRIPSKYQLYGLFPLNTKVFKHNSLDGSKDDYVTNSPAESGKFKTLNITTFSERSYEKEGGYRPNSKLYRLVAGE</sequence>
<accession>A0A7V7NUY4</accession>
<gene>
    <name evidence="1" type="ORF">F7Q91_09435</name>
</gene>
<evidence type="ECO:0000313" key="2">
    <source>
        <dbReference type="Proteomes" id="UP000423756"/>
    </source>
</evidence>